<reference evidence="1" key="1">
    <citation type="submission" date="2024-07" db="EMBL/GenBank/DDBJ databases">
        <title>Complete genome sequence of Verrucomicrobiaceae bacterium NT6N.</title>
        <authorList>
            <person name="Huang C."/>
            <person name="Takami H."/>
            <person name="Hamasaki K."/>
        </authorList>
    </citation>
    <scope>NUCLEOTIDE SEQUENCE</scope>
    <source>
        <strain evidence="1">NT6N</strain>
    </source>
</reference>
<accession>A0AAT9FMB2</accession>
<evidence type="ECO:0000313" key="1">
    <source>
        <dbReference type="EMBL" id="BDS07103.1"/>
    </source>
</evidence>
<proteinExistence type="predicted"/>
<dbReference type="KEGG" id="osu:NT6N_21430"/>
<name>A0AAT9FMB2_9BACT</name>
<organism evidence="1">
    <name type="scientific">Oceaniferula spumae</name>
    <dbReference type="NCBI Taxonomy" id="2979115"/>
    <lineage>
        <taxon>Bacteria</taxon>
        <taxon>Pseudomonadati</taxon>
        <taxon>Verrucomicrobiota</taxon>
        <taxon>Verrucomicrobiia</taxon>
        <taxon>Verrucomicrobiales</taxon>
        <taxon>Verrucomicrobiaceae</taxon>
        <taxon>Oceaniferula</taxon>
    </lineage>
</organism>
<dbReference type="AlphaFoldDB" id="A0AAT9FMB2"/>
<gene>
    <name evidence="1" type="ORF">NT6N_21430</name>
</gene>
<protein>
    <submittedName>
        <fullName evidence="1">Uncharacterized protein</fullName>
    </submittedName>
</protein>
<dbReference type="EMBL" id="AP026866">
    <property type="protein sequence ID" value="BDS07103.1"/>
    <property type="molecule type" value="Genomic_DNA"/>
</dbReference>
<sequence length="230" mass="25715">MNGFRKQFDARVAKMVDDLSLNASQEKAMRAYYAEQLGKIDMEALNDLEIDSPKMKEMAAAIRGDGLSDHMKAYLTTGQLEGMKAMQERKRTSQIESAALKNLAKLQDTLDLTQEQRDAAYAVLAEDAENKIASRSDADLVAREVMRAQGIRMDMSDRDMSEMFKSHPIHAADTSGDPQSMSLRVNAQRQQKIDRKVQLMSSVLTEAQLTRYRKSLGGDPNSASMTIETE</sequence>